<dbReference type="InterPro" id="IPR035919">
    <property type="entry name" value="EAL_sf"/>
</dbReference>
<dbReference type="Gene3D" id="3.30.450.20">
    <property type="entry name" value="PAS domain"/>
    <property type="match status" value="1"/>
</dbReference>
<dbReference type="RefSeq" id="WP_170162846.1">
    <property type="nucleotide sequence ID" value="NZ_RJUK01000001.1"/>
</dbReference>
<comment type="caution">
    <text evidence="2">The sequence shown here is derived from an EMBL/GenBank/DDBJ whole genome shotgun (WGS) entry which is preliminary data.</text>
</comment>
<dbReference type="InterPro" id="IPR018842">
    <property type="entry name" value="YkuI_C"/>
</dbReference>
<dbReference type="SUPFAM" id="SSF103190">
    <property type="entry name" value="Sensory domain-like"/>
    <property type="match status" value="1"/>
</dbReference>
<feature type="domain" description="EAL" evidence="1">
    <location>
        <begin position="7"/>
        <end position="263"/>
    </location>
</feature>
<dbReference type="AlphaFoldDB" id="A0A3N1NXN5"/>
<dbReference type="PROSITE" id="PS50883">
    <property type="entry name" value="EAL"/>
    <property type="match status" value="1"/>
</dbReference>
<dbReference type="InterPro" id="IPR050706">
    <property type="entry name" value="Cyclic-di-GMP_PDE-like"/>
</dbReference>
<dbReference type="PANTHER" id="PTHR33121">
    <property type="entry name" value="CYCLIC DI-GMP PHOSPHODIESTERASE PDEF"/>
    <property type="match status" value="1"/>
</dbReference>
<evidence type="ECO:0000259" key="1">
    <source>
        <dbReference type="PROSITE" id="PS50883"/>
    </source>
</evidence>
<accession>A0A3N1NXN5</accession>
<dbReference type="Pfam" id="PF00563">
    <property type="entry name" value="EAL"/>
    <property type="match status" value="1"/>
</dbReference>
<dbReference type="SMART" id="SM00052">
    <property type="entry name" value="EAL"/>
    <property type="match status" value="1"/>
</dbReference>
<dbReference type="Proteomes" id="UP000273643">
    <property type="component" value="Unassembled WGS sequence"/>
</dbReference>
<dbReference type="Gene3D" id="3.20.20.450">
    <property type="entry name" value="EAL domain"/>
    <property type="match status" value="1"/>
</dbReference>
<dbReference type="SUPFAM" id="SSF141868">
    <property type="entry name" value="EAL domain-like"/>
    <property type="match status" value="1"/>
</dbReference>
<dbReference type="Pfam" id="PF10388">
    <property type="entry name" value="YkuI_C"/>
    <property type="match status" value="1"/>
</dbReference>
<organism evidence="2 3">
    <name type="scientific">Marinimicrobium koreense</name>
    <dbReference type="NCBI Taxonomy" id="306545"/>
    <lineage>
        <taxon>Bacteria</taxon>
        <taxon>Pseudomonadati</taxon>
        <taxon>Pseudomonadota</taxon>
        <taxon>Gammaproteobacteria</taxon>
        <taxon>Cellvibrionales</taxon>
        <taxon>Cellvibrionaceae</taxon>
        <taxon>Marinimicrobium</taxon>
    </lineage>
</organism>
<proteinExistence type="predicted"/>
<dbReference type="InterPro" id="IPR001633">
    <property type="entry name" value="EAL_dom"/>
</dbReference>
<dbReference type="InterPro" id="IPR029151">
    <property type="entry name" value="Sensor-like_sf"/>
</dbReference>
<keyword evidence="3" id="KW-1185">Reference proteome</keyword>
<dbReference type="PANTHER" id="PTHR33121:SF82">
    <property type="entry name" value="SIGNAL TRANSDUCTION PROTEIN CONTAINING A EAL DOMAIN"/>
    <property type="match status" value="1"/>
</dbReference>
<evidence type="ECO:0000313" key="2">
    <source>
        <dbReference type="EMBL" id="ROQ20171.1"/>
    </source>
</evidence>
<protein>
    <submittedName>
        <fullName evidence="2">EAL domain-containing protein (Putative c-di-GMP-specific phosphodiesterase class I)</fullName>
    </submittedName>
</protein>
<reference evidence="2 3" key="1">
    <citation type="submission" date="2018-11" db="EMBL/GenBank/DDBJ databases">
        <title>Genomic Encyclopedia of Type Strains, Phase IV (KMG-IV): sequencing the most valuable type-strain genomes for metagenomic binning, comparative biology and taxonomic classification.</title>
        <authorList>
            <person name="Goeker M."/>
        </authorList>
    </citation>
    <scope>NUCLEOTIDE SEQUENCE [LARGE SCALE GENOMIC DNA]</scope>
    <source>
        <strain evidence="2 3">DSM 16974</strain>
    </source>
</reference>
<gene>
    <name evidence="2" type="ORF">EDC38_0770</name>
</gene>
<name>A0A3N1NXN5_9GAMM</name>
<sequence>MANPPPITKLFAQPSQAVTSLPSPSGRYIPCYQPIVDTSTGRVAGYESLARIRASDGQLRTAAGLFTSGHYAPSAVLRIDRDLRQKALNTFAHEPQAGFLALNICPHWVDRLDQNELIPTLGLIESSGIDPARVIVEITERAGDIDNLRRLTREYQKQGIRVAIDDFGSGASQVDRIAALTPDVIKLDMGLLKAAVLGGIEADIALSITEMSKRIGCQVICEGIETEQEYQFALECGADLIQGWIHGKASESLMEPTATVNKTQHLKSRYLSRKARAYSEAMIQQEAVGRQLQSVARQLLDTQPLPIPLLAELNRLGVVRYYICDAEGNQVSPNVEIATGETLDQFIGKNWSHRPYFPQLIGLGEQRNASMVVSNAYRDTTSGIRCKTFGIRLLNHQFLLADVDVSGEL</sequence>
<dbReference type="CDD" id="cd01948">
    <property type="entry name" value="EAL"/>
    <property type="match status" value="1"/>
</dbReference>
<evidence type="ECO:0000313" key="3">
    <source>
        <dbReference type="Proteomes" id="UP000273643"/>
    </source>
</evidence>
<dbReference type="GO" id="GO:0071111">
    <property type="term" value="F:cyclic-guanylate-specific phosphodiesterase activity"/>
    <property type="evidence" value="ECO:0007669"/>
    <property type="project" value="InterPro"/>
</dbReference>
<dbReference type="EMBL" id="RJUK01000001">
    <property type="protein sequence ID" value="ROQ20171.1"/>
    <property type="molecule type" value="Genomic_DNA"/>
</dbReference>